<dbReference type="HOGENOM" id="CLU_013488_1_0_1"/>
<dbReference type="Proteomes" id="UP000015103">
    <property type="component" value="Unassembled WGS sequence"/>
</dbReference>
<sequence>DTESIRSGVSGCSLSSQCDHAHFARNGTTYSGRDKRFIVHCSPTHVEPDRYLTPTQRANATIRRLQSVLSDSQAEIADKEQEIAKLTKELVQLRLIKAESQALTNGHSADYMEIYRLFQFEPLPCSDFLSQYKYFYLNLVMQDISRDNACSLADSGHFEDISLHESAFPLVILFIILLVSTAFCLQFPLSFKFSATLFLLFVLGLPLLLYVSAISLLSRLFPTTSLTLVDGTGNLKSMLILLNFLQVRSLQEANNAKIESLVQRLAEANDKYYELRPQYDKLQKKIEELEKEKEELVAKYKDNEEKHKSTYLQMFNKGQEAALFSVSIVLSFKRSNPSDTLPALIKQLEVTKSELESVKDDTVSSGLVVTSNKPGYLLMPSRKLAAKVLFSSSTMYRRLLESRKPRSEQDAEVTLQFLKSAVYYFLTDRENTTGHLAAIQSILGFTREERNAIERASAAYTW</sequence>
<dbReference type="EMBL" id="ACPB03010139">
    <property type="status" value="NOT_ANNOTATED_CDS"/>
    <property type="molecule type" value="Genomic_DNA"/>
</dbReference>
<dbReference type="Pfam" id="PF01465">
    <property type="entry name" value="GRIP"/>
    <property type="match status" value="1"/>
</dbReference>
<dbReference type="InParanoid" id="T1I6R6"/>
<dbReference type="InterPro" id="IPR028197">
    <property type="entry name" value="Syntaphilin/Syntabulin"/>
</dbReference>
<dbReference type="eggNOG" id="ENOG502RVFC">
    <property type="taxonomic scope" value="Eukaryota"/>
</dbReference>
<dbReference type="EMBL" id="ACPB03010140">
    <property type="status" value="NOT_ANNOTATED_CDS"/>
    <property type="molecule type" value="Genomic_DNA"/>
</dbReference>
<proteinExistence type="predicted"/>
<name>T1I6R6_RHOPR</name>
<dbReference type="PROSITE" id="PS50913">
    <property type="entry name" value="GRIP"/>
    <property type="match status" value="1"/>
</dbReference>
<evidence type="ECO:0000313" key="1">
    <source>
        <dbReference type="EnsemblMetazoa" id="RPRC011988-PA"/>
    </source>
</evidence>
<dbReference type="InterPro" id="IPR000237">
    <property type="entry name" value="GRIP_dom"/>
</dbReference>
<dbReference type="VEuPathDB" id="VectorBase:RPRC011988"/>
<organism evidence="1 2">
    <name type="scientific">Rhodnius prolixus</name>
    <name type="common">Triatomid bug</name>
    <dbReference type="NCBI Taxonomy" id="13249"/>
    <lineage>
        <taxon>Eukaryota</taxon>
        <taxon>Metazoa</taxon>
        <taxon>Ecdysozoa</taxon>
        <taxon>Arthropoda</taxon>
        <taxon>Hexapoda</taxon>
        <taxon>Insecta</taxon>
        <taxon>Pterygota</taxon>
        <taxon>Neoptera</taxon>
        <taxon>Paraneoptera</taxon>
        <taxon>Hemiptera</taxon>
        <taxon>Heteroptera</taxon>
        <taxon>Panheteroptera</taxon>
        <taxon>Cimicomorpha</taxon>
        <taxon>Reduviidae</taxon>
        <taxon>Triatominae</taxon>
        <taxon>Rhodnius</taxon>
    </lineage>
</organism>
<dbReference type="FunCoup" id="T1I6R6">
    <property type="interactions" value="7"/>
</dbReference>
<protein>
    <submittedName>
        <fullName evidence="1">GRIP domain-containing protein</fullName>
    </submittedName>
</protein>
<dbReference type="AlphaFoldDB" id="T1I6R6"/>
<reference evidence="1" key="1">
    <citation type="submission" date="2015-05" db="UniProtKB">
        <authorList>
            <consortium name="EnsemblMetazoa"/>
        </authorList>
    </citation>
    <scope>IDENTIFICATION</scope>
</reference>
<evidence type="ECO:0000313" key="2">
    <source>
        <dbReference type="Proteomes" id="UP000015103"/>
    </source>
</evidence>
<accession>T1I6R6</accession>
<dbReference type="Pfam" id="PF15290">
    <property type="entry name" value="Syntaphilin"/>
    <property type="match status" value="1"/>
</dbReference>
<dbReference type="EnsemblMetazoa" id="RPRC011988-RA">
    <property type="protein sequence ID" value="RPRC011988-PA"/>
    <property type="gene ID" value="RPRC011988"/>
</dbReference>
<dbReference type="OMA" id="DEHYCAG"/>
<keyword evidence="2" id="KW-1185">Reference proteome</keyword>